<comment type="similarity">
    <text evidence="2">Belongs to the chromate ion transporter (CHR) (TC 2.A.51) family.</text>
</comment>
<keyword evidence="6 7" id="KW-0472">Membrane</keyword>
<evidence type="ECO:0000313" key="8">
    <source>
        <dbReference type="EMBL" id="GHD58588.1"/>
    </source>
</evidence>
<dbReference type="AlphaFoldDB" id="A0A918XV44"/>
<evidence type="ECO:0000313" key="9">
    <source>
        <dbReference type="Proteomes" id="UP000630353"/>
    </source>
</evidence>
<dbReference type="NCBIfam" id="TIGR00937">
    <property type="entry name" value="2A51"/>
    <property type="match status" value="1"/>
</dbReference>
<keyword evidence="4 7" id="KW-0812">Transmembrane</keyword>
<evidence type="ECO:0000256" key="1">
    <source>
        <dbReference type="ARBA" id="ARBA00004651"/>
    </source>
</evidence>
<evidence type="ECO:0000256" key="5">
    <source>
        <dbReference type="ARBA" id="ARBA00022989"/>
    </source>
</evidence>
<evidence type="ECO:0000256" key="7">
    <source>
        <dbReference type="SAM" id="Phobius"/>
    </source>
</evidence>
<feature type="transmembrane region" description="Helical" evidence="7">
    <location>
        <begin position="206"/>
        <end position="228"/>
    </location>
</feature>
<evidence type="ECO:0000256" key="6">
    <source>
        <dbReference type="ARBA" id="ARBA00023136"/>
    </source>
</evidence>
<dbReference type="PANTHER" id="PTHR33567:SF3">
    <property type="entry name" value="CHROMATE ION TRANSPORTER (EUROFUNG)"/>
    <property type="match status" value="1"/>
</dbReference>
<evidence type="ECO:0000256" key="2">
    <source>
        <dbReference type="ARBA" id="ARBA00005262"/>
    </source>
</evidence>
<dbReference type="PIRSF" id="PIRSF004810">
    <property type="entry name" value="ChrA"/>
    <property type="match status" value="1"/>
</dbReference>
<name>A0A918XV44_9PROT</name>
<dbReference type="InterPro" id="IPR014047">
    <property type="entry name" value="Chr_Tranpt_l_chain"/>
</dbReference>
<feature type="transmembrane region" description="Helical" evidence="7">
    <location>
        <begin position="393"/>
        <end position="410"/>
    </location>
</feature>
<feature type="transmembrane region" description="Helical" evidence="7">
    <location>
        <begin position="90"/>
        <end position="114"/>
    </location>
</feature>
<feature type="transmembrane region" description="Helical" evidence="7">
    <location>
        <begin position="344"/>
        <end position="362"/>
    </location>
</feature>
<evidence type="ECO:0000256" key="4">
    <source>
        <dbReference type="ARBA" id="ARBA00022692"/>
    </source>
</evidence>
<dbReference type="GO" id="GO:0015109">
    <property type="term" value="F:chromate transmembrane transporter activity"/>
    <property type="evidence" value="ECO:0007669"/>
    <property type="project" value="InterPro"/>
</dbReference>
<proteinExistence type="inferred from homology"/>
<feature type="transmembrane region" description="Helical" evidence="7">
    <location>
        <begin position="20"/>
        <end position="41"/>
    </location>
</feature>
<dbReference type="Pfam" id="PF02417">
    <property type="entry name" value="Chromate_transp"/>
    <property type="match status" value="2"/>
</dbReference>
<feature type="transmembrane region" description="Helical" evidence="7">
    <location>
        <begin position="240"/>
        <end position="258"/>
    </location>
</feature>
<reference evidence="8" key="2">
    <citation type="submission" date="2020-09" db="EMBL/GenBank/DDBJ databases">
        <authorList>
            <person name="Sun Q."/>
            <person name="Kim S."/>
        </authorList>
    </citation>
    <scope>NUCLEOTIDE SEQUENCE</scope>
    <source>
        <strain evidence="8">KCTC 42651</strain>
    </source>
</reference>
<evidence type="ECO:0000256" key="3">
    <source>
        <dbReference type="ARBA" id="ARBA00022475"/>
    </source>
</evidence>
<sequence length="411" mass="40694">MPDTSDRAPATQPGSAGEVFLAFLKLGLSAFGGPVAHIGYFRTEFVERRRWLDDTAYADTVALCQFLPGPASSQVGLALGARRAGPVGAVAAWLGFTLPSAILMILAGLGAVAFGTGDPATAAAIHGLKLVAVAVVAQAVHQMASRLAADPTHASILVAGATTALVLPGLSGQLGAIALGGVAGLLVGRRRGAAAATGGPASAAGVPVSVGLALLAIMAALLAAPLVFAVPEGLRMAEAAFRAGSLVFGGGHVVLPLLEADTVKTGLVARDTFLAGYGLAQAVPGPLFTFAAFLGTAAPAPGGPLGGALGGALALVGIFLPSALILFGALPFWDRLRAWAPARAGLDGINAAVVGLLVAVLYDPVASAAIAGPRDVAAVLVAYLLLEVWKAPPWMVVIGYGLAGAAIGAWA</sequence>
<keyword evidence="9" id="KW-1185">Reference proteome</keyword>
<dbReference type="GO" id="GO:0005886">
    <property type="term" value="C:plasma membrane"/>
    <property type="evidence" value="ECO:0007669"/>
    <property type="project" value="UniProtKB-SubCell"/>
</dbReference>
<keyword evidence="3" id="KW-1003">Cell membrane</keyword>
<comment type="subcellular location">
    <subcellularLocation>
        <location evidence="1">Cell membrane</location>
        <topology evidence="1">Multi-pass membrane protein</topology>
    </subcellularLocation>
</comment>
<dbReference type="RefSeq" id="WP_189993241.1">
    <property type="nucleotide sequence ID" value="NZ_BMZS01000010.1"/>
</dbReference>
<accession>A0A918XV44</accession>
<dbReference type="InterPro" id="IPR003370">
    <property type="entry name" value="Chromate_transpt"/>
</dbReference>
<organism evidence="8 9">
    <name type="scientific">Thalassobaculum fulvum</name>
    <dbReference type="NCBI Taxonomy" id="1633335"/>
    <lineage>
        <taxon>Bacteria</taxon>
        <taxon>Pseudomonadati</taxon>
        <taxon>Pseudomonadota</taxon>
        <taxon>Alphaproteobacteria</taxon>
        <taxon>Rhodospirillales</taxon>
        <taxon>Thalassobaculaceae</taxon>
        <taxon>Thalassobaculum</taxon>
    </lineage>
</organism>
<reference evidence="8" key="1">
    <citation type="journal article" date="2014" name="Int. J. Syst. Evol. Microbiol.">
        <title>Complete genome sequence of Corynebacterium casei LMG S-19264T (=DSM 44701T), isolated from a smear-ripened cheese.</title>
        <authorList>
            <consortium name="US DOE Joint Genome Institute (JGI-PGF)"/>
            <person name="Walter F."/>
            <person name="Albersmeier A."/>
            <person name="Kalinowski J."/>
            <person name="Ruckert C."/>
        </authorList>
    </citation>
    <scope>NUCLEOTIDE SEQUENCE</scope>
    <source>
        <strain evidence="8">KCTC 42651</strain>
    </source>
</reference>
<dbReference type="PANTHER" id="PTHR33567">
    <property type="entry name" value="CHROMATE ION TRANSPORTER (EUROFUNG)"/>
    <property type="match status" value="1"/>
</dbReference>
<dbReference type="Proteomes" id="UP000630353">
    <property type="component" value="Unassembled WGS sequence"/>
</dbReference>
<dbReference type="EMBL" id="BMZS01000010">
    <property type="protein sequence ID" value="GHD58588.1"/>
    <property type="molecule type" value="Genomic_DNA"/>
</dbReference>
<keyword evidence="5 7" id="KW-1133">Transmembrane helix</keyword>
<protein>
    <submittedName>
        <fullName evidence="8">Chromate transporter</fullName>
    </submittedName>
</protein>
<comment type="caution">
    <text evidence="8">The sequence shown here is derived from an EMBL/GenBank/DDBJ whole genome shotgun (WGS) entry which is preliminary data.</text>
</comment>
<gene>
    <name evidence="8" type="primary">chrA</name>
    <name evidence="8" type="ORF">GCM10017083_41770</name>
</gene>
<feature type="transmembrane region" description="Helical" evidence="7">
    <location>
        <begin position="156"/>
        <end position="186"/>
    </location>
</feature>
<feature type="transmembrane region" description="Helical" evidence="7">
    <location>
        <begin position="308"/>
        <end position="332"/>
    </location>
</feature>